<evidence type="ECO:0000259" key="1">
    <source>
        <dbReference type="Pfam" id="PF14279"/>
    </source>
</evidence>
<comment type="caution">
    <text evidence="2">The sequence shown here is derived from an EMBL/GenBank/DDBJ whole genome shotgun (WGS) entry which is preliminary data.</text>
</comment>
<dbReference type="GO" id="GO:0004519">
    <property type="term" value="F:endonuclease activity"/>
    <property type="evidence" value="ECO:0007669"/>
    <property type="project" value="UniProtKB-KW"/>
</dbReference>
<keyword evidence="2" id="KW-0378">Hydrolase</keyword>
<dbReference type="Pfam" id="PF14279">
    <property type="entry name" value="HNH_5"/>
    <property type="match status" value="1"/>
</dbReference>
<dbReference type="InterPro" id="IPR029471">
    <property type="entry name" value="HNH_5"/>
</dbReference>
<organism evidence="2 3">
    <name type="scientific">Deinococcus terrestris</name>
    <dbReference type="NCBI Taxonomy" id="2651870"/>
    <lineage>
        <taxon>Bacteria</taxon>
        <taxon>Thermotogati</taxon>
        <taxon>Deinococcota</taxon>
        <taxon>Deinococci</taxon>
        <taxon>Deinococcales</taxon>
        <taxon>Deinococcaceae</taxon>
        <taxon>Deinococcus</taxon>
    </lineage>
</organism>
<evidence type="ECO:0000313" key="3">
    <source>
        <dbReference type="Proteomes" id="UP000484842"/>
    </source>
</evidence>
<feature type="domain" description="HNH endonuclease 5" evidence="1">
    <location>
        <begin position="10"/>
        <end position="60"/>
    </location>
</feature>
<evidence type="ECO:0000313" key="2">
    <source>
        <dbReference type="EMBL" id="MPY67781.1"/>
    </source>
</evidence>
<keyword evidence="2" id="KW-0540">Nuclease</keyword>
<dbReference type="RefSeq" id="WP_152872101.1">
    <property type="nucleotide sequence ID" value="NZ_WBSL01000009.1"/>
</dbReference>
<dbReference type="Proteomes" id="UP000484842">
    <property type="component" value="Unassembled WGS sequence"/>
</dbReference>
<accession>A0A7X1TST0</accession>
<gene>
    <name evidence="2" type="ORF">F8S09_14005</name>
</gene>
<proteinExistence type="predicted"/>
<dbReference type="EMBL" id="WBSL01000009">
    <property type="protein sequence ID" value="MPY67781.1"/>
    <property type="molecule type" value="Genomic_DNA"/>
</dbReference>
<name>A0A7X1TST0_9DEIO</name>
<keyword evidence="3" id="KW-1185">Reference proteome</keyword>
<dbReference type="AlphaFoldDB" id="A0A7X1TST0"/>
<keyword evidence="2" id="KW-0255">Endonuclease</keyword>
<protein>
    <submittedName>
        <fullName evidence="2">HNH endonuclease</fullName>
    </submittedName>
</protein>
<reference evidence="2 3" key="1">
    <citation type="submission" date="2019-10" db="EMBL/GenBank/DDBJ databases">
        <title>Deinococcus sp. isolated from soil.</title>
        <authorList>
            <person name="Li Y."/>
            <person name="Wang J."/>
        </authorList>
    </citation>
    <scope>NUCLEOTIDE SEQUENCE [LARGE SCALE GENOMIC DNA]</scope>
    <source>
        <strain evidence="2 3">SDU3-2</strain>
    </source>
</reference>
<sequence length="319" mass="35722">MTDSPPGQQCIFCLNFFQELTDEHIIPDAIGGSLVIRRVCKDCNSYLGSKVDVHLVSNFLVEIVRFQKGLTGRRKNLKHPLSYGKLVSDPNVGIKWEIGEEAPGKLILDTNVKYYTDENGAQRVAISLDATKEVELPEILEKIAARMLKKGLEMDPASVTPIHRSTENPEVSFTHTINLIGIDQAVLKIVYEIASEELGSDYIQSESSKRLRKFIMNPSANLSDLAELKLRGQMDFLSKFRDIFDFVKSDHLIAIIGQPAKAIYVRIFDFYGALVLIDDDADIGSEHIESTKFVEFDVVVPSHSILNMSQVLSKHLPES</sequence>